<protein>
    <recommendedName>
        <fullName evidence="4">Peptidoglycan hydrolase</fullName>
    </recommendedName>
</protein>
<dbReference type="InterPro" id="IPR002901">
    <property type="entry name" value="MGlyc_endo_b_GlcNAc-like_dom"/>
</dbReference>
<reference evidence="7" key="1">
    <citation type="journal article" date="2014" name="Int. J. Syst. Evol. Microbiol.">
        <title>Complete genome sequence of Corynebacterium casei LMG S-19264T (=DSM 44701T), isolated from a smear-ripened cheese.</title>
        <authorList>
            <consortium name="US DOE Joint Genome Institute (JGI-PGF)"/>
            <person name="Walter F."/>
            <person name="Albersmeier A."/>
            <person name="Kalinowski J."/>
            <person name="Ruckert C."/>
        </authorList>
    </citation>
    <scope>NUCLEOTIDE SEQUENCE</scope>
    <source>
        <strain evidence="7">CGMCC 1.12751</strain>
    </source>
</reference>
<dbReference type="Pfam" id="PF01832">
    <property type="entry name" value="Glucosaminidase"/>
    <property type="match status" value="1"/>
</dbReference>
<dbReference type="PANTHER" id="PTHR33308:SF9">
    <property type="entry name" value="PEPTIDOGLYCAN HYDROLASE FLGJ"/>
    <property type="match status" value="1"/>
</dbReference>
<dbReference type="InterPro" id="IPR051056">
    <property type="entry name" value="Glycosyl_Hydrolase_73"/>
</dbReference>
<dbReference type="CDD" id="cd00118">
    <property type="entry name" value="LysM"/>
    <property type="match status" value="1"/>
</dbReference>
<dbReference type="GO" id="GO:0031640">
    <property type="term" value="P:killing of cells of another organism"/>
    <property type="evidence" value="ECO:0007669"/>
    <property type="project" value="UniProtKB-KW"/>
</dbReference>
<dbReference type="PROSITE" id="PS51782">
    <property type="entry name" value="LYSM"/>
    <property type="match status" value="1"/>
</dbReference>
<dbReference type="Gene3D" id="3.10.350.10">
    <property type="entry name" value="LysM domain"/>
    <property type="match status" value="1"/>
</dbReference>
<evidence type="ECO:0000313" key="7">
    <source>
        <dbReference type="EMBL" id="GGG56188.1"/>
    </source>
</evidence>
<evidence type="ECO:0000256" key="5">
    <source>
        <dbReference type="SAM" id="MobiDB-lite"/>
    </source>
</evidence>
<evidence type="ECO:0000256" key="3">
    <source>
        <dbReference type="ARBA" id="ARBA00022801"/>
    </source>
</evidence>
<dbReference type="InterPro" id="IPR036779">
    <property type="entry name" value="LysM_dom_sf"/>
</dbReference>
<feature type="domain" description="LysM" evidence="6">
    <location>
        <begin position="228"/>
        <end position="271"/>
    </location>
</feature>
<evidence type="ECO:0000256" key="2">
    <source>
        <dbReference type="ARBA" id="ARBA00022638"/>
    </source>
</evidence>
<reference evidence="7" key="2">
    <citation type="submission" date="2020-09" db="EMBL/GenBank/DDBJ databases">
        <authorList>
            <person name="Sun Q."/>
            <person name="Zhou Y."/>
        </authorList>
    </citation>
    <scope>NUCLEOTIDE SEQUENCE</scope>
    <source>
        <strain evidence="7">CGMCC 1.12751</strain>
    </source>
</reference>
<proteinExistence type="predicted"/>
<dbReference type="Gene3D" id="1.10.530.10">
    <property type="match status" value="1"/>
</dbReference>
<evidence type="ECO:0000259" key="6">
    <source>
        <dbReference type="PROSITE" id="PS51782"/>
    </source>
</evidence>
<accession>A0A917LTB1</accession>
<dbReference type="EMBL" id="BMFQ01000003">
    <property type="protein sequence ID" value="GGG56188.1"/>
    <property type="molecule type" value="Genomic_DNA"/>
</dbReference>
<feature type="compositionally biased region" description="Basic and acidic residues" evidence="5">
    <location>
        <begin position="32"/>
        <end position="46"/>
    </location>
</feature>
<feature type="region of interest" description="Disordered" evidence="5">
    <location>
        <begin position="20"/>
        <end position="46"/>
    </location>
</feature>
<dbReference type="PROSITE" id="PS51257">
    <property type="entry name" value="PROKAR_LIPOPROTEIN"/>
    <property type="match status" value="1"/>
</dbReference>
<dbReference type="PANTHER" id="PTHR33308">
    <property type="entry name" value="PEPTIDOGLYCAN HYDROLASE FLGJ"/>
    <property type="match status" value="1"/>
</dbReference>
<evidence type="ECO:0000313" key="8">
    <source>
        <dbReference type="Proteomes" id="UP000625976"/>
    </source>
</evidence>
<keyword evidence="2" id="KW-0081">Bacteriolytic enzyme</keyword>
<comment type="caution">
    <text evidence="7">The sequence shown here is derived from an EMBL/GenBank/DDBJ whole genome shotgun (WGS) entry which is preliminary data.</text>
</comment>
<dbReference type="GO" id="GO:0042742">
    <property type="term" value="P:defense response to bacterium"/>
    <property type="evidence" value="ECO:0007669"/>
    <property type="project" value="UniProtKB-KW"/>
</dbReference>
<dbReference type="SMART" id="SM00257">
    <property type="entry name" value="LysM"/>
    <property type="match status" value="1"/>
</dbReference>
<dbReference type="SMART" id="SM00047">
    <property type="entry name" value="LYZ2"/>
    <property type="match status" value="1"/>
</dbReference>
<sequence length="274" mass="31433">MRKFILLFVLGMIVFSCGSSKKTSSKRSKSKAKTERVVRDTRPTPTPKKEETVEVIVVEETVVKVPNSIEEYILLFAPIAQEEMRLYHIPASITLAQGILESGSGKGRLAAEANNHFGIKCHEWTGAKIYHDDDASQECFRKYNDAKYSYRDHSLFLTNRSRYQNLFQLNIHDYESWAKGLRQAGYATDKKYPEKLISLIERYQLYKYDDVVSENKTTRATSPEKTENTHQIAKGDTLYSLSRKYQTSVEELKKLNNLTSNDLTIGRILVVKSN</sequence>
<name>A0A917LTB1_9FLAO</name>
<dbReference type="SUPFAM" id="SSF54106">
    <property type="entry name" value="LysM domain"/>
    <property type="match status" value="1"/>
</dbReference>
<gene>
    <name evidence="7" type="ORF">GCM10010976_28790</name>
</gene>
<evidence type="ECO:0000256" key="4">
    <source>
        <dbReference type="ARBA" id="ARBA00032108"/>
    </source>
</evidence>
<keyword evidence="1" id="KW-0929">Antimicrobial</keyword>
<dbReference type="Proteomes" id="UP000625976">
    <property type="component" value="Unassembled WGS sequence"/>
</dbReference>
<dbReference type="GO" id="GO:0004040">
    <property type="term" value="F:amidase activity"/>
    <property type="evidence" value="ECO:0007669"/>
    <property type="project" value="InterPro"/>
</dbReference>
<dbReference type="Pfam" id="PF01476">
    <property type="entry name" value="LysM"/>
    <property type="match status" value="1"/>
</dbReference>
<keyword evidence="3" id="KW-0378">Hydrolase</keyword>
<evidence type="ECO:0000256" key="1">
    <source>
        <dbReference type="ARBA" id="ARBA00022529"/>
    </source>
</evidence>
<keyword evidence="8" id="KW-1185">Reference proteome</keyword>
<dbReference type="AlphaFoldDB" id="A0A917LTB1"/>
<organism evidence="7 8">
    <name type="scientific">Bizionia arctica</name>
    <dbReference type="NCBI Taxonomy" id="1495645"/>
    <lineage>
        <taxon>Bacteria</taxon>
        <taxon>Pseudomonadati</taxon>
        <taxon>Bacteroidota</taxon>
        <taxon>Flavobacteriia</taxon>
        <taxon>Flavobacteriales</taxon>
        <taxon>Flavobacteriaceae</taxon>
        <taxon>Bizionia</taxon>
    </lineage>
</organism>
<dbReference type="InterPro" id="IPR018392">
    <property type="entry name" value="LysM"/>
</dbReference>
<dbReference type="RefSeq" id="WP_188466075.1">
    <property type="nucleotide sequence ID" value="NZ_BMFQ01000003.1"/>
</dbReference>